<dbReference type="AlphaFoldDB" id="A0A7G2CG99"/>
<name>A0A7G2CG99_9TRYP</name>
<protein>
    <submittedName>
        <fullName evidence="1">Uncharacterized protein</fullName>
    </submittedName>
</protein>
<proteinExistence type="predicted"/>
<dbReference type="EMBL" id="LR877152">
    <property type="protein sequence ID" value="CAD2217212.1"/>
    <property type="molecule type" value="Genomic_DNA"/>
</dbReference>
<keyword evidence="2" id="KW-1185">Reference proteome</keyword>
<evidence type="ECO:0000313" key="2">
    <source>
        <dbReference type="Proteomes" id="UP000515908"/>
    </source>
</evidence>
<gene>
    <name evidence="1" type="ORF">ADEAN_000469000</name>
</gene>
<sequence>MSAINVLCVDVTSDNLVRLQESYTSGNYDAIRELASLQCTMDPNLTVDDVLAKLHTSNPLSPQTEAQQGAEAEQHQKKLNLFVYRAAKTEKPLLLLPEKTALCALVQDEFLCFPGSTEDTVSVVLLYSHDADLGDDGSAFCFGMGCCAAYCAAYLICCFCC</sequence>
<organism evidence="1 2">
    <name type="scientific">Angomonas deanei</name>
    <dbReference type="NCBI Taxonomy" id="59799"/>
    <lineage>
        <taxon>Eukaryota</taxon>
        <taxon>Discoba</taxon>
        <taxon>Euglenozoa</taxon>
        <taxon>Kinetoplastea</taxon>
        <taxon>Metakinetoplastina</taxon>
        <taxon>Trypanosomatida</taxon>
        <taxon>Trypanosomatidae</taxon>
        <taxon>Strigomonadinae</taxon>
        <taxon>Angomonas</taxon>
    </lineage>
</organism>
<reference evidence="1 2" key="1">
    <citation type="submission" date="2020-08" db="EMBL/GenBank/DDBJ databases">
        <authorList>
            <person name="Newling K."/>
            <person name="Davey J."/>
            <person name="Forrester S."/>
        </authorList>
    </citation>
    <scope>NUCLEOTIDE SEQUENCE [LARGE SCALE GENOMIC DNA]</scope>
    <source>
        <strain evidence="2">Crithidia deanei Carvalho (ATCC PRA-265)</strain>
    </source>
</reference>
<dbReference type="VEuPathDB" id="TriTrypDB:ADEAN_000469000"/>
<accession>A0A7G2CG99</accession>
<evidence type="ECO:0000313" key="1">
    <source>
        <dbReference type="EMBL" id="CAD2217212.1"/>
    </source>
</evidence>
<dbReference type="Proteomes" id="UP000515908">
    <property type="component" value="Chromosome 08"/>
</dbReference>